<organism evidence="1 2">
    <name type="scientific">Salmonella phage SP1</name>
    <dbReference type="NCBI Taxonomy" id="2025818"/>
    <lineage>
        <taxon>Viruses</taxon>
        <taxon>Duplodnaviria</taxon>
        <taxon>Heunggongvirae</taxon>
        <taxon>Uroviricota</taxon>
        <taxon>Caudoviricetes</taxon>
        <taxon>Pantevenvirales</taxon>
        <taxon>Ackermannviridae</taxon>
        <taxon>Cvivirinae</taxon>
        <taxon>Kuttervirus</taxon>
        <taxon>Kuttervirus SP1</taxon>
    </lineage>
</organism>
<name>A0A249Y0G9_9CAUD</name>
<dbReference type="GeneID" id="55806966"/>
<evidence type="ECO:0000313" key="1">
    <source>
        <dbReference type="EMBL" id="ASZ77707.1"/>
    </source>
</evidence>
<dbReference type="Gene3D" id="3.30.2020.50">
    <property type="match status" value="1"/>
</dbReference>
<dbReference type="Proteomes" id="UP000259389">
    <property type="component" value="Segment"/>
</dbReference>
<reference evidence="1 2" key="1">
    <citation type="submission" date="2017-04" db="EMBL/GenBank/DDBJ databases">
        <title>Complete Genome Sequence of Lytic Bacteriophage SP1 Infecting Salmonella Pullorum Isolates.</title>
        <authorList>
            <person name="Kim D."/>
            <person name="Kim Y.J."/>
            <person name="Han B.K."/>
            <person name="Kim H."/>
        </authorList>
    </citation>
    <scope>NUCLEOTIDE SEQUENCE [LARGE SCALE GENOMIC DNA]</scope>
</reference>
<dbReference type="RefSeq" id="YP_009877768.1">
    <property type="nucleotide sequence ID" value="NC_049396.1"/>
</dbReference>
<protein>
    <submittedName>
        <fullName evidence="1">Unclassified maturation protein</fullName>
    </submittedName>
</protein>
<dbReference type="EMBL" id="MF001362">
    <property type="protein sequence ID" value="ASZ77707.1"/>
    <property type="molecule type" value="Genomic_DNA"/>
</dbReference>
<evidence type="ECO:0000313" key="2">
    <source>
        <dbReference type="Proteomes" id="UP000259389"/>
    </source>
</evidence>
<accession>A0A249Y0G9</accession>
<sequence length="747" mass="80960">MGYFQMTRNVEELFGGVITAPHQIPFTYKSNVGGETFLSLPFYPVTGVITINGGMQVPLDNFEIEGNTLNLGRALSKGDVVYCLFDKILSPEDTAKGIRIYKFQAVGGETEFTPDFTSYGVQSLYIGGEYKTPEIEYSYNSTTGKVSLQTALTAGVWVVAEMSVKQPNISPAFDRSIQEIARSANVKDSEVIVSTDTISLLDGKKVVYDIATQTSYGLPTIPDGSVISTISDGKLNYNPGDVQVDLLPLPDSSQAVKLFYLQPSGAENIKVSSGDTVQDILNNINKHRVVGSMAELLNVSPTETTFVFVTSFHPSTNYGGGFFRWDPSGNKAAHNGGTIIDPGKTFPTWDSAGKTSWFTASGTGTGVWRRQDVMGHYRAEDFGALPWNVGDAHDSTKEFQQVANVAYRGGCWRWTGRHRITSYIDIPNKQTFGSYAQMTSVYSELFQPSNFQGVHVISDPSLARSVQNAVFFDAATGEAFRCGEGASPTDCLVYGRGFTTTGMDLATSLPSAASYCDTQAFRHGKAINVRNVTVALMKYALDSNPWDASKGDYYSTTDHMTILYCYCISRVPSGQDITFNTKHINMRAYVNQIGDYGLAVRNVVFIGGSIEGYNTSTYLRSSTQLSFKGTYFETGDTAFNGTVFSLVGWCTLNFEECLVYLNNTTNFVSSGGSGQSAGVLGLTIKSQGNVWRKTDVGTTTVFAVDPVTNKQALLGSEILNAVSGATIAYWAGAVPPGTYTAPISVAF</sequence>
<dbReference type="KEGG" id="vg:55806966"/>
<proteinExistence type="predicted"/>
<keyword evidence="2" id="KW-1185">Reference proteome</keyword>